<dbReference type="AlphaFoldDB" id="A0A0D2PBB7"/>
<keyword evidence="3" id="KW-1185">Reference proteome</keyword>
<reference evidence="3" key="1">
    <citation type="submission" date="2014-04" db="EMBL/GenBank/DDBJ databases">
        <title>Evolutionary Origins and Diversification of the Mycorrhizal Mutualists.</title>
        <authorList>
            <consortium name="DOE Joint Genome Institute"/>
            <consortium name="Mycorrhizal Genomics Consortium"/>
            <person name="Kohler A."/>
            <person name="Kuo A."/>
            <person name="Nagy L.G."/>
            <person name="Floudas D."/>
            <person name="Copeland A."/>
            <person name="Barry K.W."/>
            <person name="Cichocki N."/>
            <person name="Veneault-Fourrey C."/>
            <person name="LaButti K."/>
            <person name="Lindquist E.A."/>
            <person name="Lipzen A."/>
            <person name="Lundell T."/>
            <person name="Morin E."/>
            <person name="Murat C."/>
            <person name="Riley R."/>
            <person name="Ohm R."/>
            <person name="Sun H."/>
            <person name="Tunlid A."/>
            <person name="Henrissat B."/>
            <person name="Grigoriev I.V."/>
            <person name="Hibbett D.S."/>
            <person name="Martin F."/>
        </authorList>
    </citation>
    <scope>NUCLEOTIDE SEQUENCE [LARGE SCALE GENOMIC DNA]</scope>
    <source>
        <strain evidence="3">FD-334 SS-4</strain>
    </source>
</reference>
<accession>A0A0D2PBB7</accession>
<name>A0A0D2PBB7_HYPSF</name>
<dbReference type="EMBL" id="KN817601">
    <property type="protein sequence ID" value="KJA17605.1"/>
    <property type="molecule type" value="Genomic_DNA"/>
</dbReference>
<evidence type="ECO:0000256" key="1">
    <source>
        <dbReference type="SAM" id="MobiDB-lite"/>
    </source>
</evidence>
<proteinExistence type="predicted"/>
<organism evidence="2 3">
    <name type="scientific">Hypholoma sublateritium (strain FD-334 SS-4)</name>
    <dbReference type="NCBI Taxonomy" id="945553"/>
    <lineage>
        <taxon>Eukaryota</taxon>
        <taxon>Fungi</taxon>
        <taxon>Dikarya</taxon>
        <taxon>Basidiomycota</taxon>
        <taxon>Agaricomycotina</taxon>
        <taxon>Agaricomycetes</taxon>
        <taxon>Agaricomycetidae</taxon>
        <taxon>Agaricales</taxon>
        <taxon>Agaricineae</taxon>
        <taxon>Strophariaceae</taxon>
        <taxon>Hypholoma</taxon>
    </lineage>
</organism>
<feature type="compositionally biased region" description="Low complexity" evidence="1">
    <location>
        <begin position="7"/>
        <end position="20"/>
    </location>
</feature>
<gene>
    <name evidence="2" type="ORF">HYPSUDRAFT_46231</name>
</gene>
<evidence type="ECO:0000313" key="2">
    <source>
        <dbReference type="EMBL" id="KJA17605.1"/>
    </source>
</evidence>
<protein>
    <submittedName>
        <fullName evidence="2">Uncharacterized protein</fullName>
    </submittedName>
</protein>
<feature type="region of interest" description="Disordered" evidence="1">
    <location>
        <begin position="54"/>
        <end position="86"/>
    </location>
</feature>
<dbReference type="Proteomes" id="UP000054270">
    <property type="component" value="Unassembled WGS sequence"/>
</dbReference>
<feature type="compositionally biased region" description="Polar residues" evidence="1">
    <location>
        <begin position="59"/>
        <end position="81"/>
    </location>
</feature>
<evidence type="ECO:0000313" key="3">
    <source>
        <dbReference type="Proteomes" id="UP000054270"/>
    </source>
</evidence>
<dbReference type="OMA" id="QGQAAYW"/>
<dbReference type="OrthoDB" id="3215388at2759"/>
<sequence>MFWQITSASSSASSLIAAKSSPPPTKDYEAAFGNLSSRYGYSQCGNGVYCPPPHKSTKSTKVPSQKTTKVQFTPTNRTPAATSHPKKNYEAAFAQLSSSYGFGGAFSPAPSKK</sequence>
<feature type="region of interest" description="Disordered" evidence="1">
    <location>
        <begin position="1"/>
        <end position="24"/>
    </location>
</feature>